<evidence type="ECO:0000313" key="5">
    <source>
        <dbReference type="Proteomes" id="UP001597427"/>
    </source>
</evidence>
<sequence>MYKSKWKYPNEYNEKTAVIVTAHGMGSNYDDLPPVATKIDSQAIQLNIQADLPFGEGYAFFVPDFREHSEQEVIQPVLVAVHDYIQEQLAEQQLTNHPLIFIGFSQGAMIGLGLTYLYPNWLDQVFLFSARMPAFYQSIAAQNLSKTTSKTAMFISQGITDPLFPRAIGESYAAYAKEKVATVAYHEYPIGHGIHQLAILDAKQFYQVNQMEKRKNK</sequence>
<accession>A0ABW5TIP3</accession>
<dbReference type="InterPro" id="IPR050565">
    <property type="entry name" value="LYPA1-2/EST-like"/>
</dbReference>
<evidence type="ECO:0000256" key="2">
    <source>
        <dbReference type="ARBA" id="ARBA00022801"/>
    </source>
</evidence>
<dbReference type="PANTHER" id="PTHR10655">
    <property type="entry name" value="LYSOPHOSPHOLIPASE-RELATED"/>
    <property type="match status" value="1"/>
</dbReference>
<evidence type="ECO:0000313" key="4">
    <source>
        <dbReference type="EMBL" id="MFD2729157.1"/>
    </source>
</evidence>
<dbReference type="PANTHER" id="PTHR10655:SF17">
    <property type="entry name" value="LYSOPHOSPHOLIPASE-LIKE PROTEIN 1"/>
    <property type="match status" value="1"/>
</dbReference>
<protein>
    <submittedName>
        <fullName evidence="4">Alpha/beta hydrolase</fullName>
    </submittedName>
</protein>
<feature type="domain" description="Phospholipase/carboxylesterase/thioesterase" evidence="3">
    <location>
        <begin position="60"/>
        <end position="207"/>
    </location>
</feature>
<keyword evidence="2 4" id="KW-0378">Hydrolase</keyword>
<dbReference type="Proteomes" id="UP001597427">
    <property type="component" value="Unassembled WGS sequence"/>
</dbReference>
<dbReference type="GO" id="GO:0016787">
    <property type="term" value="F:hydrolase activity"/>
    <property type="evidence" value="ECO:0007669"/>
    <property type="project" value="UniProtKB-KW"/>
</dbReference>
<dbReference type="RefSeq" id="WP_379981248.1">
    <property type="nucleotide sequence ID" value="NZ_JBHUMO010000043.1"/>
</dbReference>
<evidence type="ECO:0000256" key="1">
    <source>
        <dbReference type="ARBA" id="ARBA00006499"/>
    </source>
</evidence>
<dbReference type="EMBL" id="JBHUMO010000043">
    <property type="protein sequence ID" value="MFD2729157.1"/>
    <property type="molecule type" value="Genomic_DNA"/>
</dbReference>
<gene>
    <name evidence="4" type="ORF">ACFSR0_06950</name>
</gene>
<dbReference type="InterPro" id="IPR003140">
    <property type="entry name" value="PLipase/COase/thioEstase"/>
</dbReference>
<keyword evidence="5" id="KW-1185">Reference proteome</keyword>
<comment type="similarity">
    <text evidence="1">Belongs to the AB hydrolase superfamily. AB hydrolase 2 family.</text>
</comment>
<reference evidence="5" key="1">
    <citation type="journal article" date="2019" name="Int. J. Syst. Evol. Microbiol.">
        <title>The Global Catalogue of Microorganisms (GCM) 10K type strain sequencing project: providing services to taxonomists for standard genome sequencing and annotation.</title>
        <authorList>
            <consortium name="The Broad Institute Genomics Platform"/>
            <consortium name="The Broad Institute Genome Sequencing Center for Infectious Disease"/>
            <person name="Wu L."/>
            <person name="Ma J."/>
        </authorList>
    </citation>
    <scope>NUCLEOTIDE SEQUENCE [LARGE SCALE GENOMIC DNA]</scope>
    <source>
        <strain evidence="5">TISTR 932</strain>
    </source>
</reference>
<name>A0ABW5TIP3_9ENTE</name>
<comment type="caution">
    <text evidence="4">The sequence shown here is derived from an EMBL/GenBank/DDBJ whole genome shotgun (WGS) entry which is preliminary data.</text>
</comment>
<proteinExistence type="inferred from homology"/>
<dbReference type="Gene3D" id="3.40.50.1820">
    <property type="entry name" value="alpha/beta hydrolase"/>
    <property type="match status" value="1"/>
</dbReference>
<evidence type="ECO:0000259" key="3">
    <source>
        <dbReference type="Pfam" id="PF02230"/>
    </source>
</evidence>
<dbReference type="InterPro" id="IPR029058">
    <property type="entry name" value="AB_hydrolase_fold"/>
</dbReference>
<dbReference type="Pfam" id="PF02230">
    <property type="entry name" value="Abhydrolase_2"/>
    <property type="match status" value="1"/>
</dbReference>
<organism evidence="4 5">
    <name type="scientific">Enterococcus camelliae</name>
    <dbReference type="NCBI Taxonomy" id="453959"/>
    <lineage>
        <taxon>Bacteria</taxon>
        <taxon>Bacillati</taxon>
        <taxon>Bacillota</taxon>
        <taxon>Bacilli</taxon>
        <taxon>Lactobacillales</taxon>
        <taxon>Enterococcaceae</taxon>
        <taxon>Enterococcus</taxon>
    </lineage>
</organism>
<dbReference type="SUPFAM" id="SSF53474">
    <property type="entry name" value="alpha/beta-Hydrolases"/>
    <property type="match status" value="1"/>
</dbReference>